<reference evidence="3" key="1">
    <citation type="submission" date="2021-10" db="EMBL/GenBank/DDBJ databases">
        <title>Collection of gut derived symbiotic bacterial strains cultured from healthy donors.</title>
        <authorList>
            <person name="Lin H."/>
            <person name="Littmann E."/>
            <person name="Claire K."/>
            <person name="Pamer E."/>
        </authorList>
    </citation>
    <scope>NUCLEOTIDE SEQUENCE</scope>
    <source>
        <strain evidence="3">MSK.7.16</strain>
    </source>
</reference>
<dbReference type="AlphaFoldDB" id="A0AAW4U4M9"/>
<dbReference type="InterPro" id="IPR000989">
    <property type="entry name" value="Rep"/>
</dbReference>
<dbReference type="Pfam" id="PF01446">
    <property type="entry name" value="Rep_1"/>
    <property type="match status" value="1"/>
</dbReference>
<comment type="similarity">
    <text evidence="1">Belongs to the Gram-positive plasmids replication protein type 1 family.</text>
</comment>
<dbReference type="RefSeq" id="WP_227153469.1">
    <property type="nucleotide sequence ID" value="NZ_JAJCGD010000070.1"/>
</dbReference>
<comment type="caution">
    <text evidence="3">The sequence shown here is derived from an EMBL/GenBank/DDBJ whole genome shotgun (WGS) entry which is preliminary data.</text>
</comment>
<name>A0AAW4U4M9_9FIRM</name>
<evidence type="ECO:0000256" key="2">
    <source>
        <dbReference type="ARBA" id="ARBA00022705"/>
    </source>
</evidence>
<evidence type="ECO:0000313" key="3">
    <source>
        <dbReference type="EMBL" id="MCB6829490.1"/>
    </source>
</evidence>
<dbReference type="Proteomes" id="UP001198190">
    <property type="component" value="Unassembled WGS sequence"/>
</dbReference>
<accession>A0AAW4U4M9</accession>
<dbReference type="GO" id="GO:0003677">
    <property type="term" value="F:DNA binding"/>
    <property type="evidence" value="ECO:0007669"/>
    <property type="project" value="InterPro"/>
</dbReference>
<keyword evidence="2" id="KW-0235">DNA replication</keyword>
<sequence>MKSIAENIENVNFNLETTTGTGEILQDFSTTGKERPWKIHKQENLRLVEIYKMTKEKKLNLISDSRLFDLEHCADTLLFVENGERKRKLKQAIFCRVRLCPVCQWRRSLKMFGQVKKITDKILESDKSIRFIFGTFTIKNCVAEDLETCINILNNKFLYLVSRNKTFAPAKKLKQNLLGYLKAVEVTYNSKDKTYHPHLHVIFAVRNTFFSSSKYYMSKKEWINLWQQALGVDYKPQTDIRAIKSGTAKAVAEVAKYPVKTAPILSLPDDEAVEVLKTLTLSLNKKRFVSYGGIFKTVKQELKLADVETDKDLVNVDTEQQERFNAVTAVLFKYNFRFGLYIC</sequence>
<protein>
    <submittedName>
        <fullName evidence="3">Protein rep</fullName>
    </submittedName>
</protein>
<organism evidence="3 4">
    <name type="scientific">Megamonas funiformis</name>
    <dbReference type="NCBI Taxonomy" id="437897"/>
    <lineage>
        <taxon>Bacteria</taxon>
        <taxon>Bacillati</taxon>
        <taxon>Bacillota</taxon>
        <taxon>Negativicutes</taxon>
        <taxon>Selenomonadales</taxon>
        <taxon>Selenomonadaceae</taxon>
        <taxon>Megamonas</taxon>
    </lineage>
</organism>
<dbReference type="EMBL" id="JAJCGD010000070">
    <property type="protein sequence ID" value="MCB6829490.1"/>
    <property type="molecule type" value="Genomic_DNA"/>
</dbReference>
<evidence type="ECO:0000256" key="1">
    <source>
        <dbReference type="ARBA" id="ARBA00008909"/>
    </source>
</evidence>
<evidence type="ECO:0000313" key="4">
    <source>
        <dbReference type="Proteomes" id="UP001198190"/>
    </source>
</evidence>
<dbReference type="GO" id="GO:0006260">
    <property type="term" value="P:DNA replication"/>
    <property type="evidence" value="ECO:0007669"/>
    <property type="project" value="UniProtKB-KW"/>
</dbReference>
<gene>
    <name evidence="3" type="ORF">LIY65_12465</name>
</gene>
<proteinExistence type="inferred from homology"/>